<feature type="coiled-coil region" evidence="1">
    <location>
        <begin position="50"/>
        <end position="77"/>
    </location>
</feature>
<dbReference type="GO" id="GO:0035194">
    <property type="term" value="P:regulatory ncRNA-mediated post-transcriptional gene silencing"/>
    <property type="evidence" value="ECO:0007669"/>
    <property type="project" value="TreeGrafter"/>
</dbReference>
<dbReference type="Pfam" id="PF13087">
    <property type="entry name" value="AAA_12"/>
    <property type="match status" value="2"/>
</dbReference>
<keyword evidence="4" id="KW-1185">Reference proteome</keyword>
<organism evidence="3 4">
    <name type="scientific">Triplophysa tibetana</name>
    <dbReference type="NCBI Taxonomy" id="1572043"/>
    <lineage>
        <taxon>Eukaryota</taxon>
        <taxon>Metazoa</taxon>
        <taxon>Chordata</taxon>
        <taxon>Craniata</taxon>
        <taxon>Vertebrata</taxon>
        <taxon>Euteleostomi</taxon>
        <taxon>Actinopterygii</taxon>
        <taxon>Neopterygii</taxon>
        <taxon>Teleostei</taxon>
        <taxon>Ostariophysi</taxon>
        <taxon>Cypriniformes</taxon>
        <taxon>Nemacheilidae</taxon>
        <taxon>Triplophysa</taxon>
    </lineage>
</organism>
<dbReference type="GO" id="GO:0004386">
    <property type="term" value="F:helicase activity"/>
    <property type="evidence" value="ECO:0007669"/>
    <property type="project" value="InterPro"/>
</dbReference>
<dbReference type="FunFam" id="3.40.50.300:FF:001373">
    <property type="entry name" value="Helicase with zinc finger domain 2"/>
    <property type="match status" value="2"/>
</dbReference>
<protein>
    <submittedName>
        <fullName evidence="3">Zinc finger domain 2</fullName>
    </submittedName>
</protein>
<reference evidence="3 4" key="1">
    <citation type="journal article" date="2019" name="Mol. Ecol. Resour.">
        <title>Chromosome-level genome assembly of Triplophysa tibetana, a fish adapted to the harsh high-altitude environment of the Tibetan Plateau.</title>
        <authorList>
            <person name="Yang X."/>
            <person name="Liu H."/>
            <person name="Ma Z."/>
            <person name="Zou Y."/>
            <person name="Zou M."/>
            <person name="Mao Y."/>
            <person name="Li X."/>
            <person name="Wang H."/>
            <person name="Chen T."/>
            <person name="Wang W."/>
            <person name="Yang R."/>
        </authorList>
    </citation>
    <scope>NUCLEOTIDE SEQUENCE [LARGE SCALE GENOMIC DNA]</scope>
    <source>
        <strain evidence="3">TTIB1903HZAU</strain>
        <tissue evidence="3">Muscle</tissue>
    </source>
</reference>
<dbReference type="Gene3D" id="3.40.50.300">
    <property type="entry name" value="P-loop containing nucleotide triphosphate hydrolases"/>
    <property type="match status" value="4"/>
</dbReference>
<dbReference type="InterPro" id="IPR047187">
    <property type="entry name" value="SF1_C_Upf1"/>
</dbReference>
<dbReference type="InterPro" id="IPR027417">
    <property type="entry name" value="P-loop_NTPase"/>
</dbReference>
<evidence type="ECO:0000313" key="4">
    <source>
        <dbReference type="Proteomes" id="UP000324632"/>
    </source>
</evidence>
<dbReference type="Pfam" id="PF13086">
    <property type="entry name" value="AAA_11"/>
    <property type="match status" value="2"/>
</dbReference>
<dbReference type="InterPro" id="IPR003593">
    <property type="entry name" value="AAA+_ATPase"/>
</dbReference>
<name>A0A5A9NT51_9TELE</name>
<dbReference type="SUPFAM" id="SSF52540">
    <property type="entry name" value="P-loop containing nucleoside triphosphate hydrolases"/>
    <property type="match status" value="3"/>
</dbReference>
<dbReference type="PANTHER" id="PTHR10887">
    <property type="entry name" value="DNA2/NAM7 HELICASE FAMILY"/>
    <property type="match status" value="1"/>
</dbReference>
<dbReference type="InterPro" id="IPR041677">
    <property type="entry name" value="DNA2/NAM7_AAA_11"/>
</dbReference>
<dbReference type="GO" id="GO:0043186">
    <property type="term" value="C:P granule"/>
    <property type="evidence" value="ECO:0007669"/>
    <property type="project" value="TreeGrafter"/>
</dbReference>
<dbReference type="InterPro" id="IPR041679">
    <property type="entry name" value="DNA2/NAM7-like_C"/>
</dbReference>
<dbReference type="CDD" id="cd18808">
    <property type="entry name" value="SF1_C_Upf1"/>
    <property type="match status" value="1"/>
</dbReference>
<evidence type="ECO:0000313" key="3">
    <source>
        <dbReference type="EMBL" id="KAA0712648.1"/>
    </source>
</evidence>
<feature type="coiled-coil region" evidence="1">
    <location>
        <begin position="824"/>
        <end position="851"/>
    </location>
</feature>
<keyword evidence="1" id="KW-0175">Coiled coil</keyword>
<dbReference type="GO" id="GO:0005829">
    <property type="term" value="C:cytosol"/>
    <property type="evidence" value="ECO:0007669"/>
    <property type="project" value="TreeGrafter"/>
</dbReference>
<dbReference type="Proteomes" id="UP000324632">
    <property type="component" value="Chromosome 13"/>
</dbReference>
<comment type="caution">
    <text evidence="3">The sequence shown here is derived from an EMBL/GenBank/DDBJ whole genome shotgun (WGS) entry which is preliminary data.</text>
</comment>
<dbReference type="SMART" id="SM00382">
    <property type="entry name" value="AAA"/>
    <property type="match status" value="2"/>
</dbReference>
<accession>A0A5A9NT51</accession>
<dbReference type="EMBL" id="SOYY01000013">
    <property type="protein sequence ID" value="KAA0712648.1"/>
    <property type="molecule type" value="Genomic_DNA"/>
</dbReference>
<gene>
    <name evidence="3" type="ORF">E1301_Tti004805</name>
</gene>
<evidence type="ECO:0000259" key="2">
    <source>
        <dbReference type="SMART" id="SM00382"/>
    </source>
</evidence>
<sequence>MNHCFTVEHRRQIFEDTSSQWKHRDPAQSYKDLKLCERSQTCEYGDNCMKAHSKEELEEWKKRIKDARKRAQDAADQGLLSYQDHLLEEYRHSKDKEKIERLEVVVLLKQDAGAKFTLNKDPHTEQTYSMGDWFLTSEPSDNPKGEVFAVVHLSKPLTPDTPQGYIMKRQSIKALVKVVDSDAPIYEAVLLKDTVTETKLHLQLSKQCCTNLNLENKQECEMEVQFQLNRLWFCEMHKAIDDLRDLEKVLPDLKSRTIHISNQSDTGDLNEQQKAAMNFILSATDNTDSVPPLLIYGPFGTGKTMTLANMARTLVQEPQNKILICTHTNSSADLYVETYFHQYVTDHPEVRPLRIKAMEKSQQFTDPITRQYCHLSKDGFYFEFPDKAVLDSTRIIITTTSMARYFLSMSLPEHYFSHILIDEASQMLECEALMALGLGGKMTRVVLAGDHMQMGPKLFSVTQEKCSDHTLLSRLFYHYQAENNTAAKQSRIIFSENYRSTKDIVDFVSEHFYEMSNQRDVRVIKARGDVPSHPEQHALQFHHVRGECHLDPTTMSWFNAEEIQSVVDIVQEIMRNWPAEWKDLDPASICVLSQGRQVNEIRKRLRNVTVENAENVQDVHRKSRKQEDWCYKDPDEGVPLGRRRSHRIIEELMIMFNHTVADRLLFDASTRSQTPVRIARLLIRTGIQQNDIAVLTPYNAQVLNISETLRREGVGDVIVNTIMKSQGSEWKYVILSTVRSCPESDIEPQPTKSWITKHLGFIMDPHQLNVAITRAQEGLCIIDKAIICSSSKVKLKPNAVFGLCINIGRVSRSQTCEYGDNCMKAHSKEELEEWKKRIKDARKRAQDAADQGLLSYQDHLLEEYRHSKDKEKIERLEVVVLLKQDAGAKFTLNKDPHTEQTYSMGDWFLTSEPSDNPKGEVFAVVHLSKPLTPDTPQGYIMKRQSIKALVKVVDSDAPIYEAVLLKDTVTETKLHLQLSKQCCTNLNLENKQECEMEVQFQLNRLWFCEMHKAIDDLRDLEKVLPDLKSRTIHISNQSDTGDLNEQQKAAMNFILSATDNTDSVPPLLIYGPFGTGKTMTLANMARTLVQEPQNKILICTHTNSSADLYVETYFHQYVTDHPEVRPLRIKAMEKSQQFTDPITRQYCHLSKDGFYFEFPDKAVLDSTRIIITTTSMARYFLSMSLPEHYFSHILIDEASQMLECEALMALGLGDVHRKSRKQEDWCYKDPDEGVPLGRRRSHRIIEELMIMFNHTVADRLLFDASTRSQTPVRIARLLIRTGTQQNDIAVLTPYNAQVLNISEDAAGARAWESEWKYVILSTVRSCPESDIEPQPTKSWITKTSWIHHGPSPTQCGHHIEHRRLVHHRHPLLETLWADRNPPTAALSLGAVSQPCLHLFVEAPVEGVLYQAGQCNVAWVARGDSGQADWSPWALARSTAFRRGPLKNHLLRGHTHPYWLSVGDGVFPQARPPDLERL</sequence>
<proteinExistence type="predicted"/>
<evidence type="ECO:0000256" key="1">
    <source>
        <dbReference type="SAM" id="Coils"/>
    </source>
</evidence>
<dbReference type="PANTHER" id="PTHR10887:SF365">
    <property type="entry name" value="HELICASE WITH ZINC FINGER DOMAIN-RELATED"/>
    <property type="match status" value="1"/>
</dbReference>
<dbReference type="InterPro" id="IPR045055">
    <property type="entry name" value="DNA2/NAM7-like"/>
</dbReference>
<feature type="domain" description="AAA+ ATPase" evidence="2">
    <location>
        <begin position="1063"/>
        <end position="1292"/>
    </location>
</feature>
<feature type="domain" description="AAA+ ATPase" evidence="2">
    <location>
        <begin position="289"/>
        <end position="482"/>
    </location>
</feature>